<name>A0ABD3ADZ6_9GENT</name>
<comment type="caution">
    <text evidence="2">The sequence shown here is derived from an EMBL/GenBank/DDBJ whole genome shotgun (WGS) entry which is preliminary data.</text>
</comment>
<accession>A0ABD3ADZ6</accession>
<gene>
    <name evidence="2" type="ORF">ACH5RR_008473</name>
</gene>
<evidence type="ECO:0000256" key="1">
    <source>
        <dbReference type="SAM" id="MobiDB-lite"/>
    </source>
</evidence>
<dbReference type="PANTHER" id="PTHR47481:SF29">
    <property type="entry name" value="RETROTRANSPOSON GAG DOMAIN-CONTAINING PROTEIN"/>
    <property type="match status" value="1"/>
</dbReference>
<dbReference type="AlphaFoldDB" id="A0ABD3ADZ6"/>
<dbReference type="EMBL" id="JBJUIK010000004">
    <property type="protein sequence ID" value="KAL3529151.1"/>
    <property type="molecule type" value="Genomic_DNA"/>
</dbReference>
<organism evidence="2 3">
    <name type="scientific">Cinchona calisaya</name>
    <dbReference type="NCBI Taxonomy" id="153742"/>
    <lineage>
        <taxon>Eukaryota</taxon>
        <taxon>Viridiplantae</taxon>
        <taxon>Streptophyta</taxon>
        <taxon>Embryophyta</taxon>
        <taxon>Tracheophyta</taxon>
        <taxon>Spermatophyta</taxon>
        <taxon>Magnoliopsida</taxon>
        <taxon>eudicotyledons</taxon>
        <taxon>Gunneridae</taxon>
        <taxon>Pentapetalae</taxon>
        <taxon>asterids</taxon>
        <taxon>lamiids</taxon>
        <taxon>Gentianales</taxon>
        <taxon>Rubiaceae</taxon>
        <taxon>Cinchonoideae</taxon>
        <taxon>Cinchoneae</taxon>
        <taxon>Cinchona</taxon>
    </lineage>
</organism>
<evidence type="ECO:0000313" key="2">
    <source>
        <dbReference type="EMBL" id="KAL3529151.1"/>
    </source>
</evidence>
<reference evidence="2 3" key="1">
    <citation type="submission" date="2024-11" db="EMBL/GenBank/DDBJ databases">
        <title>A near-complete genome assembly of Cinchona calisaya.</title>
        <authorList>
            <person name="Lian D.C."/>
            <person name="Zhao X.W."/>
            <person name="Wei L."/>
        </authorList>
    </citation>
    <scope>NUCLEOTIDE SEQUENCE [LARGE SCALE GENOMIC DNA]</scope>
    <source>
        <tissue evidence="2">Nenye</tissue>
    </source>
</reference>
<feature type="region of interest" description="Disordered" evidence="1">
    <location>
        <begin position="1"/>
        <end position="23"/>
    </location>
</feature>
<feature type="region of interest" description="Disordered" evidence="1">
    <location>
        <begin position="72"/>
        <end position="96"/>
    </location>
</feature>
<protein>
    <submittedName>
        <fullName evidence="2">Uncharacterized protein</fullName>
    </submittedName>
</protein>
<keyword evidence="3" id="KW-1185">Reference proteome</keyword>
<dbReference type="Proteomes" id="UP001630127">
    <property type="component" value="Unassembled WGS sequence"/>
</dbReference>
<evidence type="ECO:0000313" key="3">
    <source>
        <dbReference type="Proteomes" id="UP001630127"/>
    </source>
</evidence>
<sequence length="131" mass="14292">MAATTLTNSSSTSESSSSHSTSATVNYSSPHSFFFPCQQHKKHVPETLDFDNFLLWKNLFLNILNCHQVSSHVDGSTTPPATTITNPDGSTSPNPDHASWQQVDYVVLSWIQAIVSVDILEHIIQPGATHG</sequence>
<dbReference type="PANTHER" id="PTHR47481">
    <property type="match status" value="1"/>
</dbReference>
<proteinExistence type="predicted"/>